<name>A0A3Q9QZ11_9BACI</name>
<protein>
    <submittedName>
        <fullName evidence="2">Uncharacterized protein</fullName>
    </submittedName>
</protein>
<dbReference type="AlphaFoldDB" id="A0A3Q9QZ11"/>
<dbReference type="EMBL" id="CP022572">
    <property type="protein sequence ID" value="AZU62074.1"/>
    <property type="molecule type" value="Genomic_DNA"/>
</dbReference>
<keyword evidence="1" id="KW-0472">Membrane</keyword>
<evidence type="ECO:0000256" key="1">
    <source>
        <dbReference type="SAM" id="Phobius"/>
    </source>
</evidence>
<dbReference type="Proteomes" id="UP000282892">
    <property type="component" value="Chromosome"/>
</dbReference>
<evidence type="ECO:0000313" key="2">
    <source>
        <dbReference type="EMBL" id="AZU62074.1"/>
    </source>
</evidence>
<evidence type="ECO:0000313" key="3">
    <source>
        <dbReference type="Proteomes" id="UP000282892"/>
    </source>
</evidence>
<dbReference type="RefSeq" id="WP_066398361.1">
    <property type="nucleotide sequence ID" value="NZ_CP022572.1"/>
</dbReference>
<sequence length="158" mass="18879">MIGLIVAILVFNFIAFRTNKLLSANQIVHIWTFSIALQTSFDMYMECKYQGYWYFKKEIEFLGLLPHLFLIPPVNIIFLNWFPYKAKRSKQIMYLAGFVIAILMYEVITLLPEPWGYFHYGWWGLWHTAIIDPLLLIILLRYYKWICRLEKTAVLNGK</sequence>
<reference evidence="2 3" key="1">
    <citation type="submission" date="2017-07" db="EMBL/GenBank/DDBJ databases">
        <title>The complete genome sequence of Bacillus mesonae strain H20-5, an efficient strain improving plant abiotic stress resistance.</title>
        <authorList>
            <person name="Kim S.Y."/>
            <person name="Song H."/>
            <person name="Sang M.K."/>
            <person name="Weon H.-Y."/>
            <person name="Song J."/>
        </authorList>
    </citation>
    <scope>NUCLEOTIDE SEQUENCE [LARGE SCALE GENOMIC DNA]</scope>
    <source>
        <strain evidence="2 3">H20-5</strain>
    </source>
</reference>
<feature type="transmembrane region" description="Helical" evidence="1">
    <location>
        <begin position="61"/>
        <end position="82"/>
    </location>
</feature>
<dbReference type="OrthoDB" id="2627420at2"/>
<dbReference type="KEGG" id="nmk:CHR53_12720"/>
<proteinExistence type="predicted"/>
<gene>
    <name evidence="2" type="ORF">CHR53_12720</name>
</gene>
<keyword evidence="3" id="KW-1185">Reference proteome</keyword>
<accession>A0A3Q9QZ11</accession>
<feature type="transmembrane region" description="Helical" evidence="1">
    <location>
        <begin position="123"/>
        <end position="143"/>
    </location>
</feature>
<keyword evidence="1" id="KW-1133">Transmembrane helix</keyword>
<dbReference type="STRING" id="1193713.GCA_001636315_04981"/>
<keyword evidence="1" id="KW-0812">Transmembrane</keyword>
<organism evidence="2 3">
    <name type="scientific">Neobacillus mesonae</name>
    <dbReference type="NCBI Taxonomy" id="1193713"/>
    <lineage>
        <taxon>Bacteria</taxon>
        <taxon>Bacillati</taxon>
        <taxon>Bacillota</taxon>
        <taxon>Bacilli</taxon>
        <taxon>Bacillales</taxon>
        <taxon>Bacillaceae</taxon>
        <taxon>Neobacillus</taxon>
    </lineage>
</organism>
<feature type="transmembrane region" description="Helical" evidence="1">
    <location>
        <begin position="94"/>
        <end position="111"/>
    </location>
</feature>